<accession>A0A3B0UL42</accession>
<reference evidence="2" key="1">
    <citation type="submission" date="2018-06" db="EMBL/GenBank/DDBJ databases">
        <authorList>
            <person name="Zhirakovskaya E."/>
        </authorList>
    </citation>
    <scope>NUCLEOTIDE SEQUENCE</scope>
</reference>
<feature type="transmembrane region" description="Helical" evidence="1">
    <location>
        <begin position="114"/>
        <end position="136"/>
    </location>
</feature>
<dbReference type="AlphaFoldDB" id="A0A3B0UL42"/>
<organism evidence="2">
    <name type="scientific">hydrothermal vent metagenome</name>
    <dbReference type="NCBI Taxonomy" id="652676"/>
    <lineage>
        <taxon>unclassified sequences</taxon>
        <taxon>metagenomes</taxon>
        <taxon>ecological metagenomes</taxon>
    </lineage>
</organism>
<feature type="transmembrane region" description="Helical" evidence="1">
    <location>
        <begin position="53"/>
        <end position="74"/>
    </location>
</feature>
<evidence type="ECO:0008006" key="3">
    <source>
        <dbReference type="Google" id="ProtNLM"/>
    </source>
</evidence>
<dbReference type="EMBL" id="UOEV01000004">
    <property type="protein sequence ID" value="VAW31861.1"/>
    <property type="molecule type" value="Genomic_DNA"/>
</dbReference>
<proteinExistence type="predicted"/>
<protein>
    <recommendedName>
        <fullName evidence="3">Permease</fullName>
    </recommendedName>
</protein>
<keyword evidence="1" id="KW-0472">Membrane</keyword>
<gene>
    <name evidence="2" type="ORF">MNBD_CPR01-27</name>
</gene>
<evidence type="ECO:0000256" key="1">
    <source>
        <dbReference type="SAM" id="Phobius"/>
    </source>
</evidence>
<name>A0A3B0UL42_9ZZZZ</name>
<feature type="transmembrane region" description="Helical" evidence="1">
    <location>
        <begin position="81"/>
        <end position="102"/>
    </location>
</feature>
<sequence>MHLMKNSIKKSAKALFNMVPILISILLLIGLLDSFLSKNVYEKVFGHGTFLDSIIGGLFGSISAGAPVNSYILGGEFLKNGVGLTAVTAFIVTWVSVGVIQLPIEGKILGMKFAVIRNISAFVLAIFVALITSFIIKIGV</sequence>
<keyword evidence="1" id="KW-0812">Transmembrane</keyword>
<keyword evidence="1" id="KW-1133">Transmembrane helix</keyword>
<evidence type="ECO:0000313" key="2">
    <source>
        <dbReference type="EMBL" id="VAW31861.1"/>
    </source>
</evidence>